<dbReference type="AlphaFoldDB" id="A0A1I2R7W9"/>
<proteinExistence type="predicted"/>
<protein>
    <submittedName>
        <fullName evidence="2">Protein phosphatase</fullName>
    </submittedName>
</protein>
<dbReference type="InterPro" id="IPR036457">
    <property type="entry name" value="PPM-type-like_dom_sf"/>
</dbReference>
<gene>
    <name evidence="2" type="ORF">SAMN05660649_01444</name>
</gene>
<dbReference type="NCBIfam" id="NF033484">
    <property type="entry name" value="Stp1_PP2C_phos"/>
    <property type="match status" value="1"/>
</dbReference>
<dbReference type="EMBL" id="FOOX01000004">
    <property type="protein sequence ID" value="SFG36824.1"/>
    <property type="molecule type" value="Genomic_DNA"/>
</dbReference>
<dbReference type="SMART" id="SM00332">
    <property type="entry name" value="PP2Cc"/>
    <property type="match status" value="1"/>
</dbReference>
<dbReference type="SMART" id="SM00331">
    <property type="entry name" value="PP2C_SIG"/>
    <property type="match status" value="1"/>
</dbReference>
<dbReference type="SUPFAM" id="SSF81606">
    <property type="entry name" value="PP2C-like"/>
    <property type="match status" value="1"/>
</dbReference>
<dbReference type="InterPro" id="IPR001932">
    <property type="entry name" value="PPM-type_phosphatase-like_dom"/>
</dbReference>
<dbReference type="Pfam" id="PF00481">
    <property type="entry name" value="PP2C"/>
    <property type="match status" value="1"/>
</dbReference>
<sequence length="240" mass="25903">MRWSQITECGPVRRRNEDWVCACPDLGVFAVADGMGGHRAGNIASKLALEVLEEYIRSSAGAGRPVQPCLLLSEGILRANEAVYRAALAKEEWQGMGSTLNACLLLGNTLTVANVGDSRALLLRNNGISKLTSDHSLVQELVDGGGITEEEAFNHPRRNVLTRALGIGPRVEVDSFEYNIVQGDRLLLCTDGLCGFVTPQRIGELMSSADDPDTVVHRLLQEAIASGSNDNITMIFLVVD</sequence>
<evidence type="ECO:0000259" key="1">
    <source>
        <dbReference type="PROSITE" id="PS51746"/>
    </source>
</evidence>
<dbReference type="PROSITE" id="PS51746">
    <property type="entry name" value="PPM_2"/>
    <property type="match status" value="1"/>
</dbReference>
<evidence type="ECO:0000313" key="2">
    <source>
        <dbReference type="EMBL" id="SFG36824.1"/>
    </source>
</evidence>
<name>A0A1I2R7W9_9FIRM</name>
<organism evidence="2 3">
    <name type="scientific">Desulfotruncus arcticus DSM 17038</name>
    <dbReference type="NCBI Taxonomy" id="1121424"/>
    <lineage>
        <taxon>Bacteria</taxon>
        <taxon>Bacillati</taxon>
        <taxon>Bacillota</taxon>
        <taxon>Clostridia</taxon>
        <taxon>Eubacteriales</taxon>
        <taxon>Desulfallaceae</taxon>
        <taxon>Desulfotruncus</taxon>
    </lineage>
</organism>
<dbReference type="GO" id="GO:0004722">
    <property type="term" value="F:protein serine/threonine phosphatase activity"/>
    <property type="evidence" value="ECO:0007669"/>
    <property type="project" value="InterPro"/>
</dbReference>
<dbReference type="PANTHER" id="PTHR13832:SF860">
    <property type="entry name" value="PROTEIN PHOSPHATASE PHPP"/>
    <property type="match status" value="1"/>
</dbReference>
<reference evidence="3" key="1">
    <citation type="submission" date="2016-10" db="EMBL/GenBank/DDBJ databases">
        <authorList>
            <person name="Varghese N."/>
            <person name="Submissions S."/>
        </authorList>
    </citation>
    <scope>NUCLEOTIDE SEQUENCE [LARGE SCALE GENOMIC DNA]</scope>
    <source>
        <strain evidence="3">DSM 17038</strain>
    </source>
</reference>
<dbReference type="PANTHER" id="PTHR13832">
    <property type="entry name" value="PROTEIN PHOSPHATASE 2C"/>
    <property type="match status" value="1"/>
</dbReference>
<dbReference type="Proteomes" id="UP000199337">
    <property type="component" value="Unassembled WGS sequence"/>
</dbReference>
<dbReference type="OrthoDB" id="9801841at2"/>
<evidence type="ECO:0000313" key="3">
    <source>
        <dbReference type="Proteomes" id="UP000199337"/>
    </source>
</evidence>
<feature type="domain" description="PPM-type phosphatase" evidence="1">
    <location>
        <begin position="1"/>
        <end position="239"/>
    </location>
</feature>
<dbReference type="InterPro" id="IPR015655">
    <property type="entry name" value="PP2C"/>
</dbReference>
<dbReference type="Gene3D" id="3.60.40.10">
    <property type="entry name" value="PPM-type phosphatase domain"/>
    <property type="match status" value="1"/>
</dbReference>
<accession>A0A1I2R7W9</accession>
<keyword evidence="3" id="KW-1185">Reference proteome</keyword>
<dbReference type="STRING" id="341036.SAMN05660649_01444"/>
<dbReference type="RefSeq" id="WP_092470133.1">
    <property type="nucleotide sequence ID" value="NZ_FOOX01000004.1"/>
</dbReference>
<dbReference type="CDD" id="cd00143">
    <property type="entry name" value="PP2Cc"/>
    <property type="match status" value="1"/>
</dbReference>